<dbReference type="Proteomes" id="UP001642540">
    <property type="component" value="Unassembled WGS sequence"/>
</dbReference>
<organism evidence="4 5">
    <name type="scientific">Orchesella dallaii</name>
    <dbReference type="NCBI Taxonomy" id="48710"/>
    <lineage>
        <taxon>Eukaryota</taxon>
        <taxon>Metazoa</taxon>
        <taxon>Ecdysozoa</taxon>
        <taxon>Arthropoda</taxon>
        <taxon>Hexapoda</taxon>
        <taxon>Collembola</taxon>
        <taxon>Entomobryomorpha</taxon>
        <taxon>Entomobryoidea</taxon>
        <taxon>Orchesellidae</taxon>
        <taxon>Orchesellinae</taxon>
        <taxon>Orchesella</taxon>
    </lineage>
</organism>
<dbReference type="EMBL" id="CAXLJM020000033">
    <property type="protein sequence ID" value="CAL8101565.1"/>
    <property type="molecule type" value="Genomic_DNA"/>
</dbReference>
<protein>
    <recommendedName>
        <fullName evidence="3">PROP1-like PPR domain-containing protein</fullName>
    </recommendedName>
</protein>
<keyword evidence="1" id="KW-0677">Repeat</keyword>
<dbReference type="Pfam" id="PF01535">
    <property type="entry name" value="PPR"/>
    <property type="match status" value="1"/>
</dbReference>
<evidence type="ECO:0000313" key="4">
    <source>
        <dbReference type="EMBL" id="CAL8101565.1"/>
    </source>
</evidence>
<evidence type="ECO:0000313" key="5">
    <source>
        <dbReference type="Proteomes" id="UP001642540"/>
    </source>
</evidence>
<dbReference type="Pfam" id="PF17177">
    <property type="entry name" value="PPR_long"/>
    <property type="match status" value="1"/>
</dbReference>
<dbReference type="Gene3D" id="1.25.40.10">
    <property type="entry name" value="Tetratricopeptide repeat domain"/>
    <property type="match status" value="1"/>
</dbReference>
<evidence type="ECO:0000259" key="3">
    <source>
        <dbReference type="Pfam" id="PF17177"/>
    </source>
</evidence>
<keyword evidence="5" id="KW-1185">Reference proteome</keyword>
<dbReference type="PANTHER" id="PTHR46669">
    <property type="entry name" value="LEUCINE-RICH PPR MOTIF-CONTAINING PROTEIN, MITOCHONDRIAL"/>
    <property type="match status" value="1"/>
</dbReference>
<dbReference type="PANTHER" id="PTHR46669:SF1">
    <property type="entry name" value="LEUCINE-RICH PPR MOTIF-CONTAINING PROTEIN, MITOCHONDRIAL"/>
    <property type="match status" value="1"/>
</dbReference>
<reference evidence="4 5" key="1">
    <citation type="submission" date="2024-08" db="EMBL/GenBank/DDBJ databases">
        <authorList>
            <person name="Cucini C."/>
            <person name="Frati F."/>
        </authorList>
    </citation>
    <scope>NUCLEOTIDE SEQUENCE [LARGE SCALE GENOMIC DNA]</scope>
</reference>
<dbReference type="PROSITE" id="PS51375">
    <property type="entry name" value="PPR"/>
    <property type="match status" value="1"/>
</dbReference>
<dbReference type="InterPro" id="IPR002885">
    <property type="entry name" value="PPR_rpt"/>
</dbReference>
<comment type="caution">
    <text evidence="4">The sequence shown here is derived from an EMBL/GenBank/DDBJ whole genome shotgun (WGS) entry which is preliminary data.</text>
</comment>
<evidence type="ECO:0000256" key="2">
    <source>
        <dbReference type="PROSITE-ProRule" id="PRU00708"/>
    </source>
</evidence>
<feature type="domain" description="PROP1-like PPR" evidence="3">
    <location>
        <begin position="204"/>
        <end position="355"/>
    </location>
</feature>
<sequence>MFSRGIRSKFSTLRILSSPSLVTTVGVCECRHYTNSPRRLPIPNRKLLLKFQCSKTKSNSVTSGGLTSSMNVAPLSTFSSQKGDRLGVNGLGRNYSDVIASDDDRLPDANFPVPNSGGKKPRTLDQVIYHMQADIRRKRRVHKAEMNNAVELIEKGSKVDNFGNFLLNCCCDVLPDFHPSRRIELAKRIWKVIRDTKTYIPGNFENMLKTLALNEDTSEDPFQYFEEARSNGFVPSSTMYFFALLLVCQRGDIDSSVKLLNIMKDDAVPVNEKFFNVLILGNARNGDLKSAREILEIMKASLIEPSAQTWAMLLRVYIEAGDIDELKKIYSEIPGIQLSEDQFYELLKVAGQQTNADITSLVIDWALASKKIQYLSVMSAVLQLMFLGHQANALTMVLKFSDILRDPLGGFFIKDLHFTNLEPDAYLSLVSSLQAEDRNPYALNIAAESCLKHKRFDLAFKIFEGMVTMDVPLRPHYFLPAFIEETDKAGITGAVRVLQKMRNLSIQLDWEMLVGWVVPKLFKETQSMLEVSKIIHQATGMSYSSGVLSSVICVALQEKLIKEVVCIVERLKGKLIHADNVVEMLFAYICDPEIESSDIERDFPSIIKILTFISENVPSDDKKDYVGSFILRLIECDRSETAEALIHLINCESKIAVSDSASKYFKEKLNVEEHQLKIGEHLELYNGIGSYFKTLEHPRDMDTTALEDHTEELLSKDLNARGTYRKLFLKYCQNGTLAKALGVRHIFERDYGEISSGMKSALMGAYINNGNLEAALKIFDELRDKQTKAESDTKVDIDVYKIIDLATLMTKKGFTEHAIDILLNECQNRNISNPGSISRNICRLLEALSKATASTDDSDIVFEITEFFLDNRLITPGNPVLAPSIKDLVRRGRLDAAVQRLEMYTEKFHLAPGLQELTYAVMDESVLLERTLKCSMSVKGMREAKRLLAIAKSDLGNIDGAATLFRELGEQLSFLSVIRQCEYYASKNQMDKLLNLIKSLHKTGSNYDTRKLYELAVKACERSNDNEGMKKFLHSMEEHDLYVSPKYKKALQDSS</sequence>
<accession>A0ABP1QJN3</accession>
<evidence type="ECO:0000256" key="1">
    <source>
        <dbReference type="ARBA" id="ARBA00022737"/>
    </source>
</evidence>
<proteinExistence type="predicted"/>
<feature type="repeat" description="PPR" evidence="2">
    <location>
        <begin position="271"/>
        <end position="305"/>
    </location>
</feature>
<dbReference type="InterPro" id="IPR033443">
    <property type="entry name" value="PROP1-like_PPR_dom"/>
</dbReference>
<gene>
    <name evidence="4" type="ORF">ODALV1_LOCUS10881</name>
</gene>
<dbReference type="InterPro" id="IPR033490">
    <property type="entry name" value="LRP130"/>
</dbReference>
<name>A0ABP1QJN3_9HEXA</name>
<dbReference type="InterPro" id="IPR011990">
    <property type="entry name" value="TPR-like_helical_dom_sf"/>
</dbReference>